<accession>A0A6J5MVM2</accession>
<dbReference type="EMBL" id="LR796527">
    <property type="protein sequence ID" value="CAB4150011.1"/>
    <property type="molecule type" value="Genomic_DNA"/>
</dbReference>
<protein>
    <submittedName>
        <fullName evidence="2">HTH_XRE domain containing protein</fullName>
    </submittedName>
</protein>
<dbReference type="Gene3D" id="1.10.260.40">
    <property type="entry name" value="lambda repressor-like DNA-binding domains"/>
    <property type="match status" value="1"/>
</dbReference>
<feature type="domain" description="HTH cro/C1-type" evidence="1">
    <location>
        <begin position="13"/>
        <end position="68"/>
    </location>
</feature>
<gene>
    <name evidence="2" type="ORF">UFOVP558_59</name>
</gene>
<dbReference type="InterPro" id="IPR010982">
    <property type="entry name" value="Lambda_DNA-bd_dom_sf"/>
</dbReference>
<dbReference type="GO" id="GO:0003677">
    <property type="term" value="F:DNA binding"/>
    <property type="evidence" value="ECO:0007669"/>
    <property type="project" value="InterPro"/>
</dbReference>
<sequence>MNSTKNDFQRSMLLAGRVKSDLTQAHVAKKLGYTSPQFISNIERGITAIPFPLLLKLGRLYKIDRDDLIEARVDDYRAGLKKKAKS</sequence>
<dbReference type="SMART" id="SM00530">
    <property type="entry name" value="HTH_XRE"/>
    <property type="match status" value="1"/>
</dbReference>
<dbReference type="SUPFAM" id="SSF47413">
    <property type="entry name" value="lambda repressor-like DNA-binding domains"/>
    <property type="match status" value="1"/>
</dbReference>
<dbReference type="CDD" id="cd00093">
    <property type="entry name" value="HTH_XRE"/>
    <property type="match status" value="1"/>
</dbReference>
<name>A0A6J5MVM2_9CAUD</name>
<evidence type="ECO:0000259" key="1">
    <source>
        <dbReference type="PROSITE" id="PS50943"/>
    </source>
</evidence>
<dbReference type="PROSITE" id="PS50943">
    <property type="entry name" value="HTH_CROC1"/>
    <property type="match status" value="1"/>
</dbReference>
<dbReference type="InterPro" id="IPR001387">
    <property type="entry name" value="Cro/C1-type_HTH"/>
</dbReference>
<dbReference type="Pfam" id="PF01381">
    <property type="entry name" value="HTH_3"/>
    <property type="match status" value="1"/>
</dbReference>
<organism evidence="2">
    <name type="scientific">uncultured Caudovirales phage</name>
    <dbReference type="NCBI Taxonomy" id="2100421"/>
    <lineage>
        <taxon>Viruses</taxon>
        <taxon>Duplodnaviria</taxon>
        <taxon>Heunggongvirae</taxon>
        <taxon>Uroviricota</taxon>
        <taxon>Caudoviricetes</taxon>
        <taxon>Peduoviridae</taxon>
        <taxon>Maltschvirus</taxon>
        <taxon>Maltschvirus maltsch</taxon>
    </lineage>
</organism>
<proteinExistence type="predicted"/>
<reference evidence="2" key="1">
    <citation type="submission" date="2020-04" db="EMBL/GenBank/DDBJ databases">
        <authorList>
            <person name="Chiriac C."/>
            <person name="Salcher M."/>
            <person name="Ghai R."/>
            <person name="Kavagutti S V."/>
        </authorList>
    </citation>
    <scope>NUCLEOTIDE SEQUENCE</scope>
</reference>
<evidence type="ECO:0000313" key="2">
    <source>
        <dbReference type="EMBL" id="CAB4150011.1"/>
    </source>
</evidence>